<evidence type="ECO:0000313" key="7">
    <source>
        <dbReference type="Proteomes" id="UP000245711"/>
    </source>
</evidence>
<evidence type="ECO:0000256" key="4">
    <source>
        <dbReference type="RuleBase" id="RU003345"/>
    </source>
</evidence>
<dbReference type="EMBL" id="CP021355">
    <property type="protein sequence ID" value="AWK76545.1"/>
    <property type="molecule type" value="Genomic_DNA"/>
</dbReference>
<dbReference type="Pfam" id="PF00171">
    <property type="entry name" value="Aldedh"/>
    <property type="match status" value="1"/>
</dbReference>
<comment type="similarity">
    <text evidence="1 4">Belongs to the aldehyde dehydrogenase family.</text>
</comment>
<dbReference type="InterPro" id="IPR029510">
    <property type="entry name" value="Ald_DH_CS_GLU"/>
</dbReference>
<dbReference type="InterPro" id="IPR016163">
    <property type="entry name" value="Ald_DH_C"/>
</dbReference>
<dbReference type="AlphaFoldDB" id="A0A2S2C6R0"/>
<dbReference type="PROSITE" id="PS00070">
    <property type="entry name" value="ALDEHYDE_DEHYDR_CYS"/>
    <property type="match status" value="1"/>
</dbReference>
<accession>A0A2S2C6R0</accession>
<evidence type="ECO:0000256" key="3">
    <source>
        <dbReference type="PROSITE-ProRule" id="PRU10007"/>
    </source>
</evidence>
<dbReference type="GO" id="GO:0016620">
    <property type="term" value="F:oxidoreductase activity, acting on the aldehyde or oxo group of donors, NAD or NADP as acceptor"/>
    <property type="evidence" value="ECO:0007669"/>
    <property type="project" value="InterPro"/>
</dbReference>
<dbReference type="KEGG" id="roz:CBI38_34835"/>
<dbReference type="RefSeq" id="WP_109335989.1">
    <property type="nucleotide sequence ID" value="NZ_CP021355.1"/>
</dbReference>
<protein>
    <recommendedName>
        <fullName evidence="5">Aldehyde dehydrogenase domain-containing protein</fullName>
    </recommendedName>
</protein>
<proteinExistence type="inferred from homology"/>
<dbReference type="SUPFAM" id="SSF53720">
    <property type="entry name" value="ALDH-like"/>
    <property type="match status" value="1"/>
</dbReference>
<evidence type="ECO:0000259" key="5">
    <source>
        <dbReference type="Pfam" id="PF00171"/>
    </source>
</evidence>
<evidence type="ECO:0000256" key="1">
    <source>
        <dbReference type="ARBA" id="ARBA00009986"/>
    </source>
</evidence>
<feature type="active site" evidence="3">
    <location>
        <position position="243"/>
    </location>
</feature>
<dbReference type="InterPro" id="IPR044086">
    <property type="entry name" value="LUC3-like"/>
</dbReference>
<keyword evidence="6" id="KW-0614">Plasmid</keyword>
<dbReference type="InterPro" id="IPR016160">
    <property type="entry name" value="Ald_DH_CS_CYS"/>
</dbReference>
<dbReference type="FunFam" id="3.40.605.10:FF:000007">
    <property type="entry name" value="NAD/NADP-dependent betaine aldehyde dehydrogenase"/>
    <property type="match status" value="1"/>
</dbReference>
<dbReference type="CDD" id="cd07106">
    <property type="entry name" value="ALDH_AldA-AAD23400"/>
    <property type="match status" value="1"/>
</dbReference>
<sequence length="474" mass="49020">MTILTEPRLLVNGELVATGATLTVENPATGESAGQCPVASRALLDDAVDAALRAGSTWAADWSTRSRALETIAHTLTDNAETLAQTLSLEIGLPLKDAKFEVAAAAAFARHRAAHPLPVDIIHDDARQSVRVYRAPIGVVAAIIPWNAPVMIAVEKLSCALAAGNTIVIKPSPLAPLTLLQLASLLREVLPAGVLNVVVGDDELGAALVTHPDIGMVSFTGSTAAGRQIMAAAAPRLRRLSLELGGNDAAIVLPDVDVDKIASKIFAGAFYRTGQVCAAIKRLYVHTDVLEPLTAALARVAQATTLGDPFDPATTMGPLANRAQFERVRTLVETALASGGTAVTGGAPLPGPGLFYPPTLVTGLDPDAALVAEEQFGPALPILPFDHVDEAIDAANSTDFGLGASVWTSDIAAGTEIAARLDAGSAWVNRHGIVSPEVPFGGTKQSGVGRANAAVGLDQYCELRTVSVALPRTN</sequence>
<evidence type="ECO:0000313" key="6">
    <source>
        <dbReference type="EMBL" id="AWK76545.1"/>
    </source>
</evidence>
<dbReference type="Gene3D" id="3.40.605.10">
    <property type="entry name" value="Aldehyde Dehydrogenase, Chain A, domain 1"/>
    <property type="match status" value="1"/>
</dbReference>
<dbReference type="OrthoDB" id="6882680at2"/>
<organism evidence="6 7">
    <name type="scientific">Rhodococcus oxybenzonivorans</name>
    <dbReference type="NCBI Taxonomy" id="1990687"/>
    <lineage>
        <taxon>Bacteria</taxon>
        <taxon>Bacillati</taxon>
        <taxon>Actinomycetota</taxon>
        <taxon>Actinomycetes</taxon>
        <taxon>Mycobacteriales</taxon>
        <taxon>Nocardiaceae</taxon>
        <taxon>Rhodococcus</taxon>
    </lineage>
</organism>
<dbReference type="InterPro" id="IPR016161">
    <property type="entry name" value="Ald_DH/histidinol_DH"/>
</dbReference>
<dbReference type="PANTHER" id="PTHR11699">
    <property type="entry name" value="ALDEHYDE DEHYDROGENASE-RELATED"/>
    <property type="match status" value="1"/>
</dbReference>
<feature type="domain" description="Aldehyde dehydrogenase" evidence="5">
    <location>
        <begin position="20"/>
        <end position="466"/>
    </location>
</feature>
<dbReference type="InterPro" id="IPR016162">
    <property type="entry name" value="Ald_DH_N"/>
</dbReference>
<name>A0A2S2C6R0_9NOCA</name>
<dbReference type="PROSITE" id="PS00687">
    <property type="entry name" value="ALDEHYDE_DEHYDR_GLU"/>
    <property type="match status" value="1"/>
</dbReference>
<dbReference type="InterPro" id="IPR015590">
    <property type="entry name" value="Aldehyde_DH_dom"/>
</dbReference>
<keyword evidence="7" id="KW-1185">Reference proteome</keyword>
<dbReference type="Proteomes" id="UP000245711">
    <property type="component" value="Plasmid pRB98"/>
</dbReference>
<keyword evidence="2 4" id="KW-0560">Oxidoreductase</keyword>
<evidence type="ECO:0000256" key="2">
    <source>
        <dbReference type="ARBA" id="ARBA00023002"/>
    </source>
</evidence>
<geneLocation type="plasmid" evidence="7">
    <name>prb98</name>
</geneLocation>
<reference evidence="6 7" key="1">
    <citation type="submission" date="2017-05" db="EMBL/GenBank/DDBJ databases">
        <title>Isolation of Rhodococcus sp. S2-17 biodegrading of BP-3.</title>
        <authorList>
            <person name="Lee Y."/>
            <person name="Kim K.H."/>
            <person name="Chun B.H."/>
            <person name="Jung H.S."/>
            <person name="Jeon C.O."/>
        </authorList>
    </citation>
    <scope>NUCLEOTIDE SEQUENCE [LARGE SCALE GENOMIC DNA]</scope>
    <source>
        <strain evidence="6 7">S2-17</strain>
        <plasmid evidence="7">prb98</plasmid>
    </source>
</reference>
<gene>
    <name evidence="6" type="ORF">CBI38_34835</name>
</gene>
<dbReference type="FunFam" id="3.40.309.10:FF:000009">
    <property type="entry name" value="Aldehyde dehydrogenase A"/>
    <property type="match status" value="1"/>
</dbReference>
<dbReference type="Gene3D" id="3.40.309.10">
    <property type="entry name" value="Aldehyde Dehydrogenase, Chain A, domain 2"/>
    <property type="match status" value="1"/>
</dbReference>